<dbReference type="EnsemblMetazoa" id="Aqu2.1.44479_001">
    <property type="protein sequence ID" value="Aqu2.1.44479_001"/>
    <property type="gene ID" value="Aqu2.1.44479"/>
</dbReference>
<protein>
    <submittedName>
        <fullName evidence="2">Uncharacterized protein</fullName>
    </submittedName>
</protein>
<sequence length="207" mass="22317">MSNPCHAISEHVNIDKCIFYDIISDKEETCVIACKNAPVGSYKQINGSLDAVVSSPTPSLLEDGSGDTQGFSAALHWNIGAPIILIEPRATPHVIEYDAHTVHGNDSEFDAHTARGDDSESDAHTAHGDDSEFDSHTAPGDDSKSDVHTARGDDHTAHIEDCVSDEEETLSNDSHENNGSGANGNNAQPCYTTRHQIAPNRDPFSYY</sequence>
<reference evidence="2" key="1">
    <citation type="submission" date="2017-05" db="UniProtKB">
        <authorList>
            <consortium name="EnsemblMetazoa"/>
        </authorList>
    </citation>
    <scope>IDENTIFICATION</scope>
</reference>
<organism evidence="2">
    <name type="scientific">Amphimedon queenslandica</name>
    <name type="common">Sponge</name>
    <dbReference type="NCBI Taxonomy" id="400682"/>
    <lineage>
        <taxon>Eukaryota</taxon>
        <taxon>Metazoa</taxon>
        <taxon>Porifera</taxon>
        <taxon>Demospongiae</taxon>
        <taxon>Heteroscleromorpha</taxon>
        <taxon>Haplosclerida</taxon>
        <taxon>Niphatidae</taxon>
        <taxon>Amphimedon</taxon>
    </lineage>
</organism>
<accession>A0A1X7VYD7</accession>
<evidence type="ECO:0000256" key="1">
    <source>
        <dbReference type="SAM" id="MobiDB-lite"/>
    </source>
</evidence>
<dbReference type="AlphaFoldDB" id="A0A1X7VYD7"/>
<proteinExistence type="predicted"/>
<feature type="region of interest" description="Disordered" evidence="1">
    <location>
        <begin position="106"/>
        <end position="207"/>
    </location>
</feature>
<name>A0A1X7VYD7_AMPQE</name>
<dbReference type="InParanoid" id="A0A1X7VYD7"/>
<feature type="compositionally biased region" description="Low complexity" evidence="1">
    <location>
        <begin position="177"/>
        <end position="187"/>
    </location>
</feature>
<feature type="compositionally biased region" description="Basic and acidic residues" evidence="1">
    <location>
        <begin position="106"/>
        <end position="161"/>
    </location>
</feature>
<evidence type="ECO:0000313" key="2">
    <source>
        <dbReference type="EnsemblMetazoa" id="Aqu2.1.44479_001"/>
    </source>
</evidence>